<dbReference type="EMBL" id="JAAGNN010000009">
    <property type="protein sequence ID" value="KAF4084751.1"/>
    <property type="molecule type" value="Genomic_DNA"/>
</dbReference>
<organism evidence="9 10">
    <name type="scientific">Ameiurus melas</name>
    <name type="common">Black bullhead</name>
    <name type="synonym">Silurus melas</name>
    <dbReference type="NCBI Taxonomy" id="219545"/>
    <lineage>
        <taxon>Eukaryota</taxon>
        <taxon>Metazoa</taxon>
        <taxon>Chordata</taxon>
        <taxon>Craniata</taxon>
        <taxon>Vertebrata</taxon>
        <taxon>Euteleostomi</taxon>
        <taxon>Actinopterygii</taxon>
        <taxon>Neopterygii</taxon>
        <taxon>Teleostei</taxon>
        <taxon>Ostariophysi</taxon>
        <taxon>Siluriformes</taxon>
        <taxon>Ictaluridae</taxon>
        <taxon>Ameiurus</taxon>
    </lineage>
</organism>
<reference evidence="9 10" key="1">
    <citation type="submission" date="2020-02" db="EMBL/GenBank/DDBJ databases">
        <title>A chromosome-scale genome assembly of the black bullhead catfish (Ameiurus melas).</title>
        <authorList>
            <person name="Wen M."/>
            <person name="Zham M."/>
            <person name="Cabau C."/>
            <person name="Klopp C."/>
            <person name="Donnadieu C."/>
            <person name="Roques C."/>
            <person name="Bouchez O."/>
            <person name="Lampietro C."/>
            <person name="Jouanno E."/>
            <person name="Herpin A."/>
            <person name="Louis A."/>
            <person name="Berthelot C."/>
            <person name="Parey E."/>
            <person name="Roest-Crollius H."/>
            <person name="Braasch I."/>
            <person name="Postlethwait J."/>
            <person name="Robinson-Rechavi M."/>
            <person name="Echchiki A."/>
            <person name="Begum T."/>
            <person name="Montfort J."/>
            <person name="Schartl M."/>
            <person name="Bobe J."/>
            <person name="Guiguen Y."/>
        </authorList>
    </citation>
    <scope>NUCLEOTIDE SEQUENCE [LARGE SCALE GENOMIC DNA]</scope>
    <source>
        <strain evidence="9">M_S1</strain>
        <tissue evidence="9">Blood</tissue>
    </source>
</reference>
<keyword evidence="4 6" id="KW-1133">Transmembrane helix</keyword>
<evidence type="ECO:0000256" key="7">
    <source>
        <dbReference type="SAM" id="SignalP"/>
    </source>
</evidence>
<evidence type="ECO:0000259" key="8">
    <source>
        <dbReference type="Pfam" id="PF10277"/>
    </source>
</evidence>
<feature type="transmembrane region" description="Helical" evidence="6">
    <location>
        <begin position="181"/>
        <end position="202"/>
    </location>
</feature>
<evidence type="ECO:0000256" key="1">
    <source>
        <dbReference type="ARBA" id="ARBA00004127"/>
    </source>
</evidence>
<gene>
    <name evidence="9" type="ORF">AMELA_G00109610</name>
</gene>
<keyword evidence="3 6" id="KW-0812">Transmembrane</keyword>
<feature type="domain" description="CWH43-like N-terminal" evidence="8">
    <location>
        <begin position="9"/>
        <end position="236"/>
    </location>
</feature>
<dbReference type="InterPro" id="IPR019402">
    <property type="entry name" value="CWH43_N"/>
</dbReference>
<feature type="signal peptide" evidence="7">
    <location>
        <begin position="1"/>
        <end position="17"/>
    </location>
</feature>
<comment type="caution">
    <text evidence="9">The sequence shown here is derived from an EMBL/GenBank/DDBJ whole genome shotgun (WGS) entry which is preliminary data.</text>
</comment>
<dbReference type="Pfam" id="PF10277">
    <property type="entry name" value="Frag1"/>
    <property type="match status" value="1"/>
</dbReference>
<feature type="transmembrane region" description="Helical" evidence="6">
    <location>
        <begin position="115"/>
        <end position="135"/>
    </location>
</feature>
<dbReference type="Proteomes" id="UP000593565">
    <property type="component" value="Unassembled WGS sequence"/>
</dbReference>
<keyword evidence="7" id="KW-0732">Signal</keyword>
<proteinExistence type="inferred from homology"/>
<evidence type="ECO:0000313" key="9">
    <source>
        <dbReference type="EMBL" id="KAF4084751.1"/>
    </source>
</evidence>
<name>A0A7J6ARU5_AMEME</name>
<feature type="transmembrane region" description="Helical" evidence="6">
    <location>
        <begin position="83"/>
        <end position="103"/>
    </location>
</feature>
<dbReference type="AlphaFoldDB" id="A0A7J6ARU5"/>
<evidence type="ECO:0000256" key="2">
    <source>
        <dbReference type="ARBA" id="ARBA00006565"/>
    </source>
</evidence>
<comment type="subcellular location">
    <subcellularLocation>
        <location evidence="1">Endomembrane system</location>
        <topology evidence="1">Multi-pass membrane protein</topology>
    </subcellularLocation>
</comment>
<dbReference type="PANTHER" id="PTHR21324">
    <property type="entry name" value="FASTING-INDUCIBLE INTEGRAL MEMBRANE PROTEIN TM6P1-RELATED"/>
    <property type="match status" value="1"/>
</dbReference>
<evidence type="ECO:0000313" key="10">
    <source>
        <dbReference type="Proteomes" id="UP000593565"/>
    </source>
</evidence>
<keyword evidence="5 6" id="KW-0472">Membrane</keyword>
<accession>A0A7J6ARU5</accession>
<keyword evidence="10" id="KW-1185">Reference proteome</keyword>
<feature type="transmembrane region" description="Helical" evidence="6">
    <location>
        <begin position="208"/>
        <end position="233"/>
    </location>
</feature>
<comment type="similarity">
    <text evidence="2">Belongs to the DRAM/TMEM150 family.</text>
</comment>
<evidence type="ECO:0000256" key="4">
    <source>
        <dbReference type="ARBA" id="ARBA00022989"/>
    </source>
</evidence>
<evidence type="ECO:0000256" key="6">
    <source>
        <dbReference type="SAM" id="Phobius"/>
    </source>
</evidence>
<dbReference type="GO" id="GO:0012505">
    <property type="term" value="C:endomembrane system"/>
    <property type="evidence" value="ECO:0007669"/>
    <property type="project" value="UniProtKB-SubCell"/>
</dbReference>
<dbReference type="InterPro" id="IPR050911">
    <property type="entry name" value="DRAM/TMEM150_Autophagy_Mod"/>
</dbReference>
<evidence type="ECO:0000256" key="5">
    <source>
        <dbReference type="ARBA" id="ARBA00023136"/>
    </source>
</evidence>
<feature type="chain" id="PRO_5029715296" description="CWH43-like N-terminal domain-containing protein" evidence="7">
    <location>
        <begin position="18"/>
        <end position="265"/>
    </location>
</feature>
<evidence type="ECO:0000256" key="3">
    <source>
        <dbReference type="ARBA" id="ARBA00022692"/>
    </source>
</evidence>
<feature type="transmembrane region" description="Helical" evidence="6">
    <location>
        <begin position="147"/>
        <end position="169"/>
    </location>
</feature>
<dbReference type="PANTHER" id="PTHR21324:SF9">
    <property type="entry name" value="TRANSMEMBRANE PROTEIN 150A"/>
    <property type="match status" value="1"/>
</dbReference>
<protein>
    <recommendedName>
        <fullName evidence="8">CWH43-like N-terminal domain-containing protein</fullName>
    </recommendedName>
</protein>
<sequence>MPHEIMSLWVLLPVTLPLCTISGAWIVYTMAVYNQHVCPINNWVYNSSCEEPLVMQSGQSLCCTLDNIPLISKCGVLPPESCWFSLLCSIGSFMVMLNGLLRYAQVMEQQKQDSVLNMMGLCSGWLCAAGLIMVGNFQVDFAKVLHYVGAILAFPTSLLFVCVQTILTYRLAKTHTHCRTAHLRLTLTLLALITLLLCGVFFPQDSFTLQHSAAVCEWIFVIAVLLFYGTFFVEFRLVSSHTLVVLIQRGQQRGLSQNECKQERA</sequence>